<proteinExistence type="predicted"/>
<keyword evidence="3" id="KW-1185">Reference proteome</keyword>
<reference evidence="2" key="1">
    <citation type="journal article" date="2023" name="G3 (Bethesda)">
        <title>Whole genome assembly and annotation of the endangered Caribbean coral Acropora cervicornis.</title>
        <authorList>
            <person name="Selwyn J.D."/>
            <person name="Vollmer S.V."/>
        </authorList>
    </citation>
    <scope>NUCLEOTIDE SEQUENCE</scope>
    <source>
        <strain evidence="2">K2</strain>
    </source>
</reference>
<evidence type="ECO:0000259" key="1">
    <source>
        <dbReference type="Pfam" id="PF24147"/>
    </source>
</evidence>
<comment type="caution">
    <text evidence="2">The sequence shown here is derived from an EMBL/GenBank/DDBJ whole genome shotgun (WGS) entry which is preliminary data.</text>
</comment>
<evidence type="ECO:0000313" key="2">
    <source>
        <dbReference type="EMBL" id="KAK2573380.1"/>
    </source>
</evidence>
<organism evidence="2 3">
    <name type="scientific">Acropora cervicornis</name>
    <name type="common">Staghorn coral</name>
    <dbReference type="NCBI Taxonomy" id="6130"/>
    <lineage>
        <taxon>Eukaryota</taxon>
        <taxon>Metazoa</taxon>
        <taxon>Cnidaria</taxon>
        <taxon>Anthozoa</taxon>
        <taxon>Hexacorallia</taxon>
        <taxon>Scleractinia</taxon>
        <taxon>Astrocoeniina</taxon>
        <taxon>Acroporidae</taxon>
        <taxon>Acropora</taxon>
    </lineage>
</organism>
<dbReference type="GO" id="GO:0009966">
    <property type="term" value="P:regulation of signal transduction"/>
    <property type="evidence" value="ECO:0007669"/>
    <property type="project" value="TreeGrafter"/>
</dbReference>
<dbReference type="PANTHER" id="PTHR46051:SF1">
    <property type="entry name" value="INOSITOL POLYPHOSPHATE-RELATED PHOSPHATASE DOMAIN-CONTAINING PROTEIN"/>
    <property type="match status" value="1"/>
</dbReference>
<dbReference type="EMBL" id="JARQWQ010000002">
    <property type="protein sequence ID" value="KAK2573380.1"/>
    <property type="molecule type" value="Genomic_DNA"/>
</dbReference>
<dbReference type="GO" id="GO:0050776">
    <property type="term" value="P:regulation of immune response"/>
    <property type="evidence" value="ECO:0007669"/>
    <property type="project" value="TreeGrafter"/>
</dbReference>
<reference evidence="2" key="2">
    <citation type="journal article" date="2023" name="Science">
        <title>Genomic signatures of disease resistance in endangered staghorn corals.</title>
        <authorList>
            <person name="Vollmer S.V."/>
            <person name="Selwyn J.D."/>
            <person name="Despard B.A."/>
            <person name="Roesel C.L."/>
        </authorList>
    </citation>
    <scope>NUCLEOTIDE SEQUENCE</scope>
    <source>
        <strain evidence="2">K2</strain>
    </source>
</reference>
<dbReference type="PANTHER" id="PTHR46051">
    <property type="entry name" value="SH2 DOMAIN-CONTAINING PROTEIN"/>
    <property type="match status" value="1"/>
</dbReference>
<dbReference type="InterPro" id="IPR057509">
    <property type="entry name" value="C2_SHIP1-2_2nd"/>
</dbReference>
<dbReference type="AlphaFoldDB" id="A0AAD9VGT4"/>
<name>A0AAD9VGT4_ACRCE</name>
<evidence type="ECO:0000313" key="3">
    <source>
        <dbReference type="Proteomes" id="UP001249851"/>
    </source>
</evidence>
<dbReference type="Proteomes" id="UP001249851">
    <property type="component" value="Unassembled WGS sequence"/>
</dbReference>
<feature type="domain" description="Phosphatidylinositol 3,4,5-trisphosphate 5-phosphatase 1/2-like second C2" evidence="1">
    <location>
        <begin position="29"/>
        <end position="121"/>
    </location>
</feature>
<protein>
    <submittedName>
        <fullName evidence="2">Phosphatidylinositol 3</fullName>
    </submittedName>
</protein>
<dbReference type="Pfam" id="PF24147">
    <property type="entry name" value="C2_SHIP1-2_2nd"/>
    <property type="match status" value="1"/>
</dbReference>
<sequence>MKAILKSPVSNRCEIVFNSIMAKIKTNSRTQFVVEFHSSCLEDSRKKNFVDSSDNRSSGQHSCPEWSKAVIPTLYPMMSEHDYLSEQHLLLAIKSVDNDESYELKCTSSYQKTTTTKHHHSLMVQPYAKQQ</sequence>
<gene>
    <name evidence="2" type="ORF">P5673_001030</name>
</gene>
<accession>A0AAD9VGT4</accession>